<feature type="region of interest" description="Disordered" evidence="1">
    <location>
        <begin position="1"/>
        <end position="191"/>
    </location>
</feature>
<keyword evidence="3" id="KW-1185">Reference proteome</keyword>
<proteinExistence type="predicted"/>
<feature type="compositionally biased region" description="Pro residues" evidence="1">
    <location>
        <begin position="33"/>
        <end position="49"/>
    </location>
</feature>
<dbReference type="EMBL" id="JAHHUM010000472">
    <property type="protein sequence ID" value="KAK5619686.1"/>
    <property type="molecule type" value="Genomic_DNA"/>
</dbReference>
<feature type="compositionally biased region" description="Basic and acidic residues" evidence="1">
    <location>
        <begin position="67"/>
        <end position="77"/>
    </location>
</feature>
<accession>A0AAV9SEC6</accession>
<name>A0AAV9SEC6_9TELE</name>
<protein>
    <submittedName>
        <fullName evidence="2">Uncharacterized protein</fullName>
    </submittedName>
</protein>
<feature type="compositionally biased region" description="Basic and acidic residues" evidence="1">
    <location>
        <begin position="100"/>
        <end position="109"/>
    </location>
</feature>
<feature type="compositionally biased region" description="Polar residues" evidence="1">
    <location>
        <begin position="162"/>
        <end position="178"/>
    </location>
</feature>
<organism evidence="2 3">
    <name type="scientific">Crenichthys baileyi</name>
    <name type="common">White River springfish</name>
    <dbReference type="NCBI Taxonomy" id="28760"/>
    <lineage>
        <taxon>Eukaryota</taxon>
        <taxon>Metazoa</taxon>
        <taxon>Chordata</taxon>
        <taxon>Craniata</taxon>
        <taxon>Vertebrata</taxon>
        <taxon>Euteleostomi</taxon>
        <taxon>Actinopterygii</taxon>
        <taxon>Neopterygii</taxon>
        <taxon>Teleostei</taxon>
        <taxon>Neoteleostei</taxon>
        <taxon>Acanthomorphata</taxon>
        <taxon>Ovalentaria</taxon>
        <taxon>Atherinomorphae</taxon>
        <taxon>Cyprinodontiformes</taxon>
        <taxon>Goodeidae</taxon>
        <taxon>Crenichthys</taxon>
    </lineage>
</organism>
<evidence type="ECO:0000313" key="3">
    <source>
        <dbReference type="Proteomes" id="UP001311232"/>
    </source>
</evidence>
<feature type="compositionally biased region" description="Low complexity" evidence="1">
    <location>
        <begin position="117"/>
        <end position="129"/>
    </location>
</feature>
<evidence type="ECO:0000313" key="2">
    <source>
        <dbReference type="EMBL" id="KAK5619686.1"/>
    </source>
</evidence>
<evidence type="ECO:0000256" key="1">
    <source>
        <dbReference type="SAM" id="MobiDB-lite"/>
    </source>
</evidence>
<feature type="compositionally biased region" description="Basic and acidic residues" evidence="1">
    <location>
        <begin position="179"/>
        <end position="190"/>
    </location>
</feature>
<gene>
    <name evidence="2" type="ORF">CRENBAI_009321</name>
</gene>
<feature type="compositionally biased region" description="Basic residues" evidence="1">
    <location>
        <begin position="78"/>
        <end position="88"/>
    </location>
</feature>
<sequence>MEWAEGGVWGWGGKDWGTKCSSRKPAPRLNPIGTPPRHPVPRPKTPPTPNKKEPAGSARSNDQECSPTKEKRADQPAHHNHKMPHKGGHMINMPNHPRTRRAEPTEHPVPDVWGTVKTTNPKRTPPTRNHPADKQTPPQYKVEKSDATTKPSDARPAAPTLRGQSCRAQGHCPNTTAHHTVEDRTQERAPKAKAVHKAHAVQMRPH</sequence>
<dbReference type="AlphaFoldDB" id="A0AAV9SEC6"/>
<comment type="caution">
    <text evidence="2">The sequence shown here is derived from an EMBL/GenBank/DDBJ whole genome shotgun (WGS) entry which is preliminary data.</text>
</comment>
<reference evidence="2 3" key="1">
    <citation type="submission" date="2021-06" db="EMBL/GenBank/DDBJ databases">
        <authorList>
            <person name="Palmer J.M."/>
        </authorList>
    </citation>
    <scope>NUCLEOTIDE SEQUENCE [LARGE SCALE GENOMIC DNA]</scope>
    <source>
        <strain evidence="2 3">MEX-2019</strain>
        <tissue evidence="2">Muscle</tissue>
    </source>
</reference>
<dbReference type="Proteomes" id="UP001311232">
    <property type="component" value="Unassembled WGS sequence"/>
</dbReference>